<dbReference type="Pfam" id="PF00072">
    <property type="entry name" value="Response_reg"/>
    <property type="match status" value="1"/>
</dbReference>
<protein>
    <submittedName>
        <fullName evidence="4">Unannotated protein</fullName>
    </submittedName>
</protein>
<dbReference type="CDD" id="cd00156">
    <property type="entry name" value="REC"/>
    <property type="match status" value="1"/>
</dbReference>
<dbReference type="SMART" id="SM00448">
    <property type="entry name" value="REC"/>
    <property type="match status" value="1"/>
</dbReference>
<dbReference type="EMBL" id="CAEZST010000012">
    <property type="protein sequence ID" value="CAB4547793.1"/>
    <property type="molecule type" value="Genomic_DNA"/>
</dbReference>
<dbReference type="Gene3D" id="3.40.50.2300">
    <property type="match status" value="1"/>
</dbReference>
<reference evidence="4" key="1">
    <citation type="submission" date="2020-05" db="EMBL/GenBank/DDBJ databases">
        <authorList>
            <person name="Chiriac C."/>
            <person name="Salcher M."/>
            <person name="Ghai R."/>
            <person name="Kavagutti S V."/>
        </authorList>
    </citation>
    <scope>NUCLEOTIDE SEQUENCE</scope>
</reference>
<name>A0A6J6CBW6_9ZZZZ</name>
<dbReference type="SUPFAM" id="SSF52172">
    <property type="entry name" value="CheY-like"/>
    <property type="match status" value="1"/>
</dbReference>
<dbReference type="InterPro" id="IPR016032">
    <property type="entry name" value="Sig_transdc_resp-reg_C-effctor"/>
</dbReference>
<dbReference type="GO" id="GO:0003677">
    <property type="term" value="F:DNA binding"/>
    <property type="evidence" value="ECO:0007669"/>
    <property type="project" value="UniProtKB-KW"/>
</dbReference>
<dbReference type="InterPro" id="IPR000792">
    <property type="entry name" value="Tscrpt_reg_LuxR_C"/>
</dbReference>
<feature type="domain" description="HTH luxR-type" evidence="2">
    <location>
        <begin position="144"/>
        <end position="214"/>
    </location>
</feature>
<dbReference type="PROSITE" id="PS50043">
    <property type="entry name" value="HTH_LUXR_2"/>
    <property type="match status" value="1"/>
</dbReference>
<dbReference type="PANTHER" id="PTHR43214:SF44">
    <property type="entry name" value="TWO-COMPONENT RESPONSE REGULATOR"/>
    <property type="match status" value="1"/>
</dbReference>
<accession>A0A6J6CBW6</accession>
<evidence type="ECO:0000259" key="3">
    <source>
        <dbReference type="PROSITE" id="PS50110"/>
    </source>
</evidence>
<keyword evidence="1" id="KW-0238">DNA-binding</keyword>
<dbReference type="SUPFAM" id="SSF46894">
    <property type="entry name" value="C-terminal effector domain of the bipartite response regulators"/>
    <property type="match status" value="1"/>
</dbReference>
<gene>
    <name evidence="4" type="ORF">UFOPK1503_00792</name>
</gene>
<dbReference type="AlphaFoldDB" id="A0A6J6CBW6"/>
<dbReference type="PROSITE" id="PS50110">
    <property type="entry name" value="RESPONSE_REGULATORY"/>
    <property type="match status" value="1"/>
</dbReference>
<dbReference type="InterPro" id="IPR001789">
    <property type="entry name" value="Sig_transdc_resp-reg_receiver"/>
</dbReference>
<dbReference type="GO" id="GO:0000160">
    <property type="term" value="P:phosphorelay signal transduction system"/>
    <property type="evidence" value="ECO:0007669"/>
    <property type="project" value="InterPro"/>
</dbReference>
<evidence type="ECO:0000313" key="4">
    <source>
        <dbReference type="EMBL" id="CAB4547793.1"/>
    </source>
</evidence>
<dbReference type="SMART" id="SM00421">
    <property type="entry name" value="HTH_LUXR"/>
    <property type="match status" value="1"/>
</dbReference>
<dbReference type="CDD" id="cd06170">
    <property type="entry name" value="LuxR_C_like"/>
    <property type="match status" value="1"/>
</dbReference>
<evidence type="ECO:0000259" key="2">
    <source>
        <dbReference type="PROSITE" id="PS50043"/>
    </source>
</evidence>
<sequence>MSKTATKYARHILVVEDEHLLRDLLARTIESLGFQVTTAANAADAKRAVKTADPDAMLVDIELGPGPTGLDLAEVIARQRPDIGVVFLTNLPDPRFTGKDSKAVLKNQAYIRKSAINSGSELIEAIEAVLKDKVTKDYRHDLASNRPLAQLSQRQLSTLKLVAEGKTNQQIATLRGTSVRAVEAMLTRIFQALGLDPSSSNPRVEAVAMYHNLRAN</sequence>
<proteinExistence type="predicted"/>
<feature type="domain" description="Response regulatory" evidence="3">
    <location>
        <begin position="11"/>
        <end position="130"/>
    </location>
</feature>
<dbReference type="InterPro" id="IPR039420">
    <property type="entry name" value="WalR-like"/>
</dbReference>
<dbReference type="PANTHER" id="PTHR43214">
    <property type="entry name" value="TWO-COMPONENT RESPONSE REGULATOR"/>
    <property type="match status" value="1"/>
</dbReference>
<dbReference type="InterPro" id="IPR011006">
    <property type="entry name" value="CheY-like_superfamily"/>
</dbReference>
<dbReference type="InterPro" id="IPR036388">
    <property type="entry name" value="WH-like_DNA-bd_sf"/>
</dbReference>
<evidence type="ECO:0000256" key="1">
    <source>
        <dbReference type="ARBA" id="ARBA00023125"/>
    </source>
</evidence>
<organism evidence="4">
    <name type="scientific">freshwater metagenome</name>
    <dbReference type="NCBI Taxonomy" id="449393"/>
    <lineage>
        <taxon>unclassified sequences</taxon>
        <taxon>metagenomes</taxon>
        <taxon>ecological metagenomes</taxon>
    </lineage>
</organism>
<dbReference type="GO" id="GO:0006355">
    <property type="term" value="P:regulation of DNA-templated transcription"/>
    <property type="evidence" value="ECO:0007669"/>
    <property type="project" value="InterPro"/>
</dbReference>
<dbReference type="Gene3D" id="1.10.10.10">
    <property type="entry name" value="Winged helix-like DNA-binding domain superfamily/Winged helix DNA-binding domain"/>
    <property type="match status" value="1"/>
</dbReference>
<dbReference type="Pfam" id="PF00196">
    <property type="entry name" value="GerE"/>
    <property type="match status" value="1"/>
</dbReference>